<name>A0AAV4QTN9_9ARAC</name>
<protein>
    <submittedName>
        <fullName evidence="1">Uncharacterized protein</fullName>
    </submittedName>
</protein>
<dbReference type="AlphaFoldDB" id="A0AAV4QTN9"/>
<proteinExistence type="predicted"/>
<dbReference type="EMBL" id="BPLQ01004853">
    <property type="protein sequence ID" value="GIY11028.1"/>
    <property type="molecule type" value="Genomic_DNA"/>
</dbReference>
<sequence>MDAGLVNAKTIRASAATLKKAEEAVKIAGEP</sequence>
<comment type="caution">
    <text evidence="1">The sequence shown here is derived from an EMBL/GenBank/DDBJ whole genome shotgun (WGS) entry which is preliminary data.</text>
</comment>
<feature type="non-terminal residue" evidence="1">
    <location>
        <position position="31"/>
    </location>
</feature>
<dbReference type="Proteomes" id="UP001054837">
    <property type="component" value="Unassembled WGS sequence"/>
</dbReference>
<accession>A0AAV4QTN9</accession>
<evidence type="ECO:0000313" key="1">
    <source>
        <dbReference type="EMBL" id="GIY11028.1"/>
    </source>
</evidence>
<evidence type="ECO:0000313" key="2">
    <source>
        <dbReference type="Proteomes" id="UP001054837"/>
    </source>
</evidence>
<reference evidence="1 2" key="1">
    <citation type="submission" date="2021-06" db="EMBL/GenBank/DDBJ databases">
        <title>Caerostris darwini draft genome.</title>
        <authorList>
            <person name="Kono N."/>
            <person name="Arakawa K."/>
        </authorList>
    </citation>
    <scope>NUCLEOTIDE SEQUENCE [LARGE SCALE GENOMIC DNA]</scope>
</reference>
<gene>
    <name evidence="1" type="ORF">CDAR_23851</name>
</gene>
<keyword evidence="2" id="KW-1185">Reference proteome</keyword>
<organism evidence="1 2">
    <name type="scientific">Caerostris darwini</name>
    <dbReference type="NCBI Taxonomy" id="1538125"/>
    <lineage>
        <taxon>Eukaryota</taxon>
        <taxon>Metazoa</taxon>
        <taxon>Ecdysozoa</taxon>
        <taxon>Arthropoda</taxon>
        <taxon>Chelicerata</taxon>
        <taxon>Arachnida</taxon>
        <taxon>Araneae</taxon>
        <taxon>Araneomorphae</taxon>
        <taxon>Entelegynae</taxon>
        <taxon>Araneoidea</taxon>
        <taxon>Araneidae</taxon>
        <taxon>Caerostris</taxon>
    </lineage>
</organism>